<keyword evidence="2" id="KW-1185">Reference proteome</keyword>
<organism evidence="1 2">
    <name type="scientific">Larimichthys crocea</name>
    <name type="common">Large yellow croaker</name>
    <name type="synonym">Pseudosciaena crocea</name>
    <dbReference type="NCBI Taxonomy" id="215358"/>
    <lineage>
        <taxon>Eukaryota</taxon>
        <taxon>Metazoa</taxon>
        <taxon>Chordata</taxon>
        <taxon>Craniata</taxon>
        <taxon>Vertebrata</taxon>
        <taxon>Euteleostomi</taxon>
        <taxon>Actinopterygii</taxon>
        <taxon>Neopterygii</taxon>
        <taxon>Teleostei</taxon>
        <taxon>Neoteleostei</taxon>
        <taxon>Acanthomorphata</taxon>
        <taxon>Eupercaria</taxon>
        <taxon>Sciaenidae</taxon>
        <taxon>Larimichthys</taxon>
    </lineage>
</organism>
<evidence type="ECO:0000313" key="1">
    <source>
        <dbReference type="EMBL" id="TMS23219.1"/>
    </source>
</evidence>
<sequence>MLRMKCVAVVGLLSLLSMGHSAPLSGCDSLIKPISVRSEDILGSWLYIGGSSDLPGTRSLGRLMTSVSLNVTATAQSNILNIVQAQRVYGRCSKLVYNVTFENSTMSIEQPFYLKEGYLPTDCSDCLVAYEEITAGKDKFTSLLLFSRRKSVSAADVEMLRRQAECLQMPSPMIIDTNYEICQDNMPSLDGLTAFHSLLENKVGQRIARLLDSLFDMFVN</sequence>
<gene>
    <name evidence="1" type="ORF">E3U43_008525</name>
</gene>
<proteinExistence type="predicted"/>
<comment type="caution">
    <text evidence="1">The sequence shown here is derived from an EMBL/GenBank/DDBJ whole genome shotgun (WGS) entry which is preliminary data.</text>
</comment>
<dbReference type="Proteomes" id="UP000793456">
    <property type="component" value="Chromosome I"/>
</dbReference>
<name>A0ACD3RUS1_LARCR</name>
<accession>A0ACD3RUS1</accession>
<protein>
    <submittedName>
        <fullName evidence="1">Uncharacterized protein</fullName>
    </submittedName>
</protein>
<dbReference type="EMBL" id="CM011674">
    <property type="protein sequence ID" value="TMS23219.1"/>
    <property type="molecule type" value="Genomic_DNA"/>
</dbReference>
<evidence type="ECO:0000313" key="2">
    <source>
        <dbReference type="Proteomes" id="UP000793456"/>
    </source>
</evidence>
<reference evidence="1" key="1">
    <citation type="submission" date="2018-11" db="EMBL/GenBank/DDBJ databases">
        <title>The sequence and de novo assembly of Larimichthys crocea genome using PacBio and Hi-C technologies.</title>
        <authorList>
            <person name="Xu P."/>
            <person name="Chen B."/>
            <person name="Zhou Z."/>
            <person name="Ke Q."/>
            <person name="Wu Y."/>
            <person name="Bai H."/>
            <person name="Pu F."/>
        </authorList>
    </citation>
    <scope>NUCLEOTIDE SEQUENCE</scope>
    <source>
        <tissue evidence="1">Muscle</tissue>
    </source>
</reference>